<gene>
    <name evidence="2" type="ORF">QN277_007599</name>
</gene>
<proteinExistence type="predicted"/>
<reference evidence="2" key="1">
    <citation type="submission" date="2023-10" db="EMBL/GenBank/DDBJ databases">
        <title>Chromosome-level genome of the transformable northern wattle, Acacia crassicarpa.</title>
        <authorList>
            <person name="Massaro I."/>
            <person name="Sinha N.R."/>
            <person name="Poethig S."/>
            <person name="Leichty A.R."/>
        </authorList>
    </citation>
    <scope>NUCLEOTIDE SEQUENCE</scope>
    <source>
        <strain evidence="2">Acra3RX</strain>
        <tissue evidence="2">Leaf</tissue>
    </source>
</reference>
<feature type="region of interest" description="Disordered" evidence="1">
    <location>
        <begin position="1"/>
        <end position="79"/>
    </location>
</feature>
<evidence type="ECO:0000256" key="1">
    <source>
        <dbReference type="SAM" id="MobiDB-lite"/>
    </source>
</evidence>
<evidence type="ECO:0000313" key="3">
    <source>
        <dbReference type="Proteomes" id="UP001293593"/>
    </source>
</evidence>
<protein>
    <submittedName>
        <fullName evidence="2">Uncharacterized protein</fullName>
    </submittedName>
</protein>
<organism evidence="2 3">
    <name type="scientific">Acacia crassicarpa</name>
    <name type="common">northern wattle</name>
    <dbReference type="NCBI Taxonomy" id="499986"/>
    <lineage>
        <taxon>Eukaryota</taxon>
        <taxon>Viridiplantae</taxon>
        <taxon>Streptophyta</taxon>
        <taxon>Embryophyta</taxon>
        <taxon>Tracheophyta</taxon>
        <taxon>Spermatophyta</taxon>
        <taxon>Magnoliopsida</taxon>
        <taxon>eudicotyledons</taxon>
        <taxon>Gunneridae</taxon>
        <taxon>Pentapetalae</taxon>
        <taxon>rosids</taxon>
        <taxon>fabids</taxon>
        <taxon>Fabales</taxon>
        <taxon>Fabaceae</taxon>
        <taxon>Caesalpinioideae</taxon>
        <taxon>mimosoid clade</taxon>
        <taxon>Acacieae</taxon>
        <taxon>Acacia</taxon>
    </lineage>
</organism>
<dbReference type="EMBL" id="JAWXYG010000012">
    <property type="protein sequence ID" value="KAK4258106.1"/>
    <property type="molecule type" value="Genomic_DNA"/>
</dbReference>
<dbReference type="AlphaFoldDB" id="A0AAE1IW86"/>
<name>A0AAE1IW86_9FABA</name>
<feature type="compositionally biased region" description="Basic and acidic residues" evidence="1">
    <location>
        <begin position="17"/>
        <end position="31"/>
    </location>
</feature>
<sequence length="79" mass="8648">MYRVPGGVVGSKSEVGSVDRKRINDVLDKQLKRSSLSTSRASRAKDRLSEQLLFPSKLPSNSRDSHIASILKNSNPSHG</sequence>
<accession>A0AAE1IW86</accession>
<dbReference type="Proteomes" id="UP001293593">
    <property type="component" value="Unassembled WGS sequence"/>
</dbReference>
<comment type="caution">
    <text evidence="2">The sequence shown here is derived from an EMBL/GenBank/DDBJ whole genome shotgun (WGS) entry which is preliminary data.</text>
</comment>
<evidence type="ECO:0000313" key="2">
    <source>
        <dbReference type="EMBL" id="KAK4258106.1"/>
    </source>
</evidence>
<keyword evidence="3" id="KW-1185">Reference proteome</keyword>